<accession>A0A136Q4Y4</accession>
<reference evidence="1 2" key="1">
    <citation type="submission" date="2016-02" db="EMBL/GenBank/DDBJ databases">
        <authorList>
            <person name="Wen L."/>
            <person name="He K."/>
            <person name="Yang H."/>
        </authorList>
    </citation>
    <scope>NUCLEOTIDE SEQUENCE [LARGE SCALE GENOMIC DNA]</scope>
    <source>
        <strain evidence="1 2">DSM 22607</strain>
    </source>
</reference>
<sequence>MRQPSFIVVIMRSENNKEVRPGQKNIPAGGMKIVQPSMLQLYLACFDRNY</sequence>
<protein>
    <submittedName>
        <fullName evidence="1">Uncharacterized protein</fullName>
    </submittedName>
</protein>
<evidence type="ECO:0000313" key="1">
    <source>
        <dbReference type="EMBL" id="KXK65731.1"/>
    </source>
</evidence>
<keyword evidence="2" id="KW-1185">Reference proteome</keyword>
<proteinExistence type="predicted"/>
<dbReference type="EMBL" id="LSZW01000057">
    <property type="protein sequence ID" value="KXK65731.1"/>
    <property type="molecule type" value="Genomic_DNA"/>
</dbReference>
<name>A0A136Q4Y4_9FIRM</name>
<dbReference type="Proteomes" id="UP000070366">
    <property type="component" value="Unassembled WGS sequence"/>
</dbReference>
<dbReference type="STRING" id="626937.HMPREF3293_01453"/>
<organism evidence="1 2">
    <name type="scientific">Christensenella minuta</name>
    <dbReference type="NCBI Taxonomy" id="626937"/>
    <lineage>
        <taxon>Bacteria</taxon>
        <taxon>Bacillati</taxon>
        <taxon>Bacillota</taxon>
        <taxon>Clostridia</taxon>
        <taxon>Christensenellales</taxon>
        <taxon>Christensenellaceae</taxon>
        <taxon>Christensenella</taxon>
    </lineage>
</organism>
<evidence type="ECO:0000313" key="2">
    <source>
        <dbReference type="Proteomes" id="UP000070366"/>
    </source>
</evidence>
<dbReference type="AlphaFoldDB" id="A0A136Q4Y4"/>
<comment type="caution">
    <text evidence="1">The sequence shown here is derived from an EMBL/GenBank/DDBJ whole genome shotgun (WGS) entry which is preliminary data.</text>
</comment>
<gene>
    <name evidence="1" type="ORF">HMPREF3293_01453</name>
</gene>